<reference evidence="2" key="1">
    <citation type="submission" date="2020-01" db="EMBL/GenBank/DDBJ databases">
        <authorList>
            <person name="Mishra B."/>
        </authorList>
    </citation>
    <scope>NUCLEOTIDE SEQUENCE [LARGE SCALE GENOMIC DNA]</scope>
</reference>
<dbReference type="EMBL" id="CACVBM020001103">
    <property type="protein sequence ID" value="CAA7031120.1"/>
    <property type="molecule type" value="Genomic_DNA"/>
</dbReference>
<evidence type="ECO:0000313" key="2">
    <source>
        <dbReference type="EMBL" id="CAA7031120.1"/>
    </source>
</evidence>
<evidence type="ECO:0000313" key="3">
    <source>
        <dbReference type="Proteomes" id="UP000467841"/>
    </source>
</evidence>
<feature type="compositionally biased region" description="Basic and acidic residues" evidence="1">
    <location>
        <begin position="8"/>
        <end position="35"/>
    </location>
</feature>
<keyword evidence="3" id="KW-1185">Reference proteome</keyword>
<dbReference type="Proteomes" id="UP000467841">
    <property type="component" value="Unassembled WGS sequence"/>
</dbReference>
<feature type="region of interest" description="Disordered" evidence="1">
    <location>
        <begin position="1"/>
        <end position="50"/>
    </location>
</feature>
<organism evidence="2 3">
    <name type="scientific">Microthlaspi erraticum</name>
    <dbReference type="NCBI Taxonomy" id="1685480"/>
    <lineage>
        <taxon>Eukaryota</taxon>
        <taxon>Viridiplantae</taxon>
        <taxon>Streptophyta</taxon>
        <taxon>Embryophyta</taxon>
        <taxon>Tracheophyta</taxon>
        <taxon>Spermatophyta</taxon>
        <taxon>Magnoliopsida</taxon>
        <taxon>eudicotyledons</taxon>
        <taxon>Gunneridae</taxon>
        <taxon>Pentapetalae</taxon>
        <taxon>rosids</taxon>
        <taxon>malvids</taxon>
        <taxon>Brassicales</taxon>
        <taxon>Brassicaceae</taxon>
        <taxon>Coluteocarpeae</taxon>
        <taxon>Microthlaspi</taxon>
    </lineage>
</organism>
<comment type="caution">
    <text evidence="2">The sequence shown here is derived from an EMBL/GenBank/DDBJ whole genome shotgun (WGS) entry which is preliminary data.</text>
</comment>
<sequence>MHNRLTLRRLDGGCEKTREAEENGDKGRRERESREPGSMGILENDEEPKGRGIKVNCLSSTRRADDLRSGRCAVLELGQMYGIRSFFLLKKVFRSDPVSGEAVAIPEGYHLDHNEKWKGKEKKRKTKEKI</sequence>
<feature type="compositionally biased region" description="Basic and acidic residues" evidence="1">
    <location>
        <begin position="109"/>
        <end position="118"/>
    </location>
</feature>
<name>A0A6D2IWY8_9BRAS</name>
<evidence type="ECO:0000256" key="1">
    <source>
        <dbReference type="SAM" id="MobiDB-lite"/>
    </source>
</evidence>
<proteinExistence type="predicted"/>
<accession>A0A6D2IWY8</accession>
<feature type="region of interest" description="Disordered" evidence="1">
    <location>
        <begin position="109"/>
        <end position="130"/>
    </location>
</feature>
<dbReference type="AlphaFoldDB" id="A0A6D2IWY8"/>
<feature type="compositionally biased region" description="Basic residues" evidence="1">
    <location>
        <begin position="119"/>
        <end position="130"/>
    </location>
</feature>
<gene>
    <name evidence="2" type="ORF">MERR_LOCUS18355</name>
</gene>
<protein>
    <submittedName>
        <fullName evidence="2">Uncharacterized protein</fullName>
    </submittedName>
</protein>